<keyword evidence="3" id="KW-0547">Nucleotide-binding</keyword>
<dbReference type="GO" id="GO:0008643">
    <property type="term" value="P:carbohydrate transport"/>
    <property type="evidence" value="ECO:0007669"/>
    <property type="project" value="InterPro"/>
</dbReference>
<dbReference type="InterPro" id="IPR015855">
    <property type="entry name" value="ABC_transpr_MalK-like"/>
</dbReference>
<sequence>MASIAFEGLTKRFGTTDVVRGIDLAVPSGAFLSLLGPSGCGKSTLLRMLAGLEDPSEGRILFDGEVVNDVPPGRRDIAMVFQSYALYPHMTVAQNIAYPLRKRGVKRAERDAAVARVAAMLQLDALLARRPRELSGGQQQRVALGRALVRDPRIFLLDEPLSNLDATLRSLMRSELVALHRRIGRTMVYVTHDQLEAMTMSTHVAVIDGGVLQQFGSPADVYRRPANRMVAGFIGTPAMAFLDGVVAAGRLLVAGEVVAATGAADGAVTVGVRAEDVTIGDGGIAARVSHVEAVGHETLVTLEGGFGRVTARAAADCALVPGDAAAWAARAERLHLFDDRSGVRLDAPCSPVRGPTPRDEQHDG</sequence>
<dbReference type="InterPro" id="IPR047641">
    <property type="entry name" value="ABC_transpr_MalK/UgpC-like"/>
</dbReference>
<keyword evidence="2" id="KW-0813">Transport</keyword>
<dbReference type="PANTHER" id="PTHR43875:SF14">
    <property type="entry name" value="ABC TRANSPORTER ATP-BINDING PROTEIN"/>
    <property type="match status" value="1"/>
</dbReference>
<dbReference type="GO" id="GO:0055052">
    <property type="term" value="C:ATP-binding cassette (ABC) transporter complex, substrate-binding subunit-containing"/>
    <property type="evidence" value="ECO:0007669"/>
    <property type="project" value="TreeGrafter"/>
</dbReference>
<dbReference type="SMART" id="SM00382">
    <property type="entry name" value="AAA"/>
    <property type="match status" value="1"/>
</dbReference>
<dbReference type="SUPFAM" id="SSF50331">
    <property type="entry name" value="MOP-like"/>
    <property type="match status" value="1"/>
</dbReference>
<name>A0A841L5S4_9SPHN</name>
<dbReference type="RefSeq" id="WP_184200309.1">
    <property type="nucleotide sequence ID" value="NZ_BMOX01000138.1"/>
</dbReference>
<keyword evidence="4" id="KW-0067">ATP-binding</keyword>
<dbReference type="PANTHER" id="PTHR43875">
    <property type="entry name" value="MALTODEXTRIN IMPORT ATP-BINDING PROTEIN MSMX"/>
    <property type="match status" value="1"/>
</dbReference>
<protein>
    <submittedName>
        <fullName evidence="6">ABC-type sugar transport system ATPase subunit</fullName>
    </submittedName>
</protein>
<dbReference type="CDD" id="cd03301">
    <property type="entry name" value="ABC_MalK_N"/>
    <property type="match status" value="1"/>
</dbReference>
<dbReference type="Pfam" id="PF08402">
    <property type="entry name" value="TOBE_2"/>
    <property type="match status" value="1"/>
</dbReference>
<keyword evidence="6" id="KW-0762">Sugar transport</keyword>
<dbReference type="InterPro" id="IPR003439">
    <property type="entry name" value="ABC_transporter-like_ATP-bd"/>
</dbReference>
<dbReference type="GO" id="GO:0140359">
    <property type="term" value="F:ABC-type transporter activity"/>
    <property type="evidence" value="ECO:0007669"/>
    <property type="project" value="InterPro"/>
</dbReference>
<dbReference type="PROSITE" id="PS00211">
    <property type="entry name" value="ABC_TRANSPORTER_1"/>
    <property type="match status" value="1"/>
</dbReference>
<evidence type="ECO:0000313" key="7">
    <source>
        <dbReference type="Proteomes" id="UP000538147"/>
    </source>
</evidence>
<feature type="domain" description="ABC transporter" evidence="5">
    <location>
        <begin position="4"/>
        <end position="234"/>
    </location>
</feature>
<comment type="caution">
    <text evidence="6">The sequence shown here is derived from an EMBL/GenBank/DDBJ whole genome shotgun (WGS) entry which is preliminary data.</text>
</comment>
<evidence type="ECO:0000313" key="6">
    <source>
        <dbReference type="EMBL" id="MBB6228269.1"/>
    </source>
</evidence>
<gene>
    <name evidence="6" type="ORF">FHS79_002454</name>
</gene>
<reference evidence="6 7" key="1">
    <citation type="submission" date="2020-08" db="EMBL/GenBank/DDBJ databases">
        <title>Genomic Encyclopedia of Type Strains, Phase IV (KMG-IV): sequencing the most valuable type-strain genomes for metagenomic binning, comparative biology and taxonomic classification.</title>
        <authorList>
            <person name="Goeker M."/>
        </authorList>
    </citation>
    <scope>NUCLEOTIDE SEQUENCE [LARGE SCALE GENOMIC DNA]</scope>
    <source>
        <strain evidence="6 7">DSM 102189</strain>
    </source>
</reference>
<dbReference type="InterPro" id="IPR017871">
    <property type="entry name" value="ABC_transporter-like_CS"/>
</dbReference>
<accession>A0A841L5S4</accession>
<dbReference type="EMBL" id="JACIIV010000017">
    <property type="protein sequence ID" value="MBB6228269.1"/>
    <property type="molecule type" value="Genomic_DNA"/>
</dbReference>
<evidence type="ECO:0000256" key="3">
    <source>
        <dbReference type="ARBA" id="ARBA00022741"/>
    </source>
</evidence>
<dbReference type="PROSITE" id="PS50893">
    <property type="entry name" value="ABC_TRANSPORTER_2"/>
    <property type="match status" value="1"/>
</dbReference>
<dbReference type="InterPro" id="IPR003593">
    <property type="entry name" value="AAA+_ATPase"/>
</dbReference>
<evidence type="ECO:0000256" key="4">
    <source>
        <dbReference type="ARBA" id="ARBA00022840"/>
    </source>
</evidence>
<evidence type="ECO:0000259" key="5">
    <source>
        <dbReference type="PROSITE" id="PS50893"/>
    </source>
</evidence>
<proteinExistence type="inferred from homology"/>
<dbReference type="FunFam" id="3.40.50.300:FF:000042">
    <property type="entry name" value="Maltose/maltodextrin ABC transporter, ATP-binding protein"/>
    <property type="match status" value="1"/>
</dbReference>
<dbReference type="Proteomes" id="UP000538147">
    <property type="component" value="Unassembled WGS sequence"/>
</dbReference>
<dbReference type="InterPro" id="IPR012340">
    <property type="entry name" value="NA-bd_OB-fold"/>
</dbReference>
<dbReference type="GO" id="GO:0005524">
    <property type="term" value="F:ATP binding"/>
    <property type="evidence" value="ECO:0007669"/>
    <property type="project" value="UniProtKB-KW"/>
</dbReference>
<organism evidence="6 7">
    <name type="scientific">Polymorphobacter multimanifer</name>
    <dbReference type="NCBI Taxonomy" id="1070431"/>
    <lineage>
        <taxon>Bacteria</taxon>
        <taxon>Pseudomonadati</taxon>
        <taxon>Pseudomonadota</taxon>
        <taxon>Alphaproteobacteria</taxon>
        <taxon>Sphingomonadales</taxon>
        <taxon>Sphingosinicellaceae</taxon>
        <taxon>Polymorphobacter</taxon>
    </lineage>
</organism>
<dbReference type="AlphaFoldDB" id="A0A841L5S4"/>
<dbReference type="Gene3D" id="2.40.50.100">
    <property type="match status" value="1"/>
</dbReference>
<dbReference type="GO" id="GO:0016887">
    <property type="term" value="F:ATP hydrolysis activity"/>
    <property type="evidence" value="ECO:0007669"/>
    <property type="project" value="InterPro"/>
</dbReference>
<dbReference type="Gene3D" id="3.40.50.300">
    <property type="entry name" value="P-loop containing nucleotide triphosphate hydrolases"/>
    <property type="match status" value="1"/>
</dbReference>
<dbReference type="InterPro" id="IPR027417">
    <property type="entry name" value="P-loop_NTPase"/>
</dbReference>
<dbReference type="InterPro" id="IPR008995">
    <property type="entry name" value="Mo/tungstate-bd_C_term_dom"/>
</dbReference>
<evidence type="ECO:0000256" key="2">
    <source>
        <dbReference type="ARBA" id="ARBA00022448"/>
    </source>
</evidence>
<dbReference type="InterPro" id="IPR013611">
    <property type="entry name" value="Transp-assoc_OB_typ2"/>
</dbReference>
<evidence type="ECO:0000256" key="1">
    <source>
        <dbReference type="ARBA" id="ARBA00005417"/>
    </source>
</evidence>
<keyword evidence="7" id="KW-1185">Reference proteome</keyword>
<comment type="similarity">
    <text evidence="1">Belongs to the ABC transporter superfamily.</text>
</comment>
<dbReference type="Gene3D" id="2.40.50.140">
    <property type="entry name" value="Nucleic acid-binding proteins"/>
    <property type="match status" value="1"/>
</dbReference>
<dbReference type="SUPFAM" id="SSF52540">
    <property type="entry name" value="P-loop containing nucleoside triphosphate hydrolases"/>
    <property type="match status" value="1"/>
</dbReference>
<dbReference type="Pfam" id="PF00005">
    <property type="entry name" value="ABC_tran"/>
    <property type="match status" value="1"/>
</dbReference>